<feature type="domain" description="NADP-dependent oxidoreductase" evidence="2">
    <location>
        <begin position="15"/>
        <end position="321"/>
    </location>
</feature>
<dbReference type="InterPro" id="IPR050523">
    <property type="entry name" value="AKR_Detox_Biosynth"/>
</dbReference>
<dbReference type="PANTHER" id="PTHR43364:SF4">
    <property type="entry name" value="NAD(P)-LINKED OXIDOREDUCTASE SUPERFAMILY PROTEIN"/>
    <property type="match status" value="1"/>
</dbReference>
<dbReference type="InterPro" id="IPR023210">
    <property type="entry name" value="NADP_OxRdtase_dom"/>
</dbReference>
<comment type="caution">
    <text evidence="3">The sequence shown here is derived from an EMBL/GenBank/DDBJ whole genome shotgun (WGS) entry which is preliminary data.</text>
</comment>
<keyword evidence="1" id="KW-0560">Oxidoreductase</keyword>
<dbReference type="Proteomes" id="UP000186143">
    <property type="component" value="Unassembled WGS sequence"/>
</dbReference>
<dbReference type="GO" id="GO:0005829">
    <property type="term" value="C:cytosol"/>
    <property type="evidence" value="ECO:0007669"/>
    <property type="project" value="TreeGrafter"/>
</dbReference>
<dbReference type="RefSeq" id="WP_075636587.1">
    <property type="nucleotide sequence ID" value="NZ_MKIO01000040.1"/>
</dbReference>
<sequence length="351" mass="38403">MRYNQLGQTGLFVSELCLGTMTFGAAAEGSPWGAIADLDEAGATRIVERSLEAGVNFIDTADVYSFGASERLLGQALKTLGVPRKDVVIATKTFGQMGDKPNDRGASRGHIMDSVEASLERLQTDHIDLYQIHGTDTVTPIEETLRAMDDLVSRGLVRYVGVSNWQAWRIAKALGISERRGYARFETLQAYYTIAGRDLEREIVPLLQEERMGLMVWSPLAGGLLSGKYGPGAPGNGEGRRANFDFPPVEKDRAWACVAVMREIAEAQGTTVAAVALAYILAKPFVTTVIIGAKRLEQLEDNLKAVDVTLSDDEMRRLDEVSTLPPEYPGWMLARQGANRRPGPFTPPKKD</sequence>
<name>A0A1Q9AEK0_9HYPH</name>
<dbReference type="InterPro" id="IPR036812">
    <property type="entry name" value="NAD(P)_OxRdtase_dom_sf"/>
</dbReference>
<evidence type="ECO:0000256" key="1">
    <source>
        <dbReference type="ARBA" id="ARBA00023002"/>
    </source>
</evidence>
<dbReference type="GO" id="GO:0016491">
    <property type="term" value="F:oxidoreductase activity"/>
    <property type="evidence" value="ECO:0007669"/>
    <property type="project" value="UniProtKB-KW"/>
</dbReference>
<dbReference type="AlphaFoldDB" id="A0A1Q9AEK0"/>
<dbReference type="STRING" id="1672749.BJF92_00970"/>
<dbReference type="Gene3D" id="3.20.20.100">
    <property type="entry name" value="NADP-dependent oxidoreductase domain"/>
    <property type="match status" value="1"/>
</dbReference>
<dbReference type="OrthoDB" id="9803483at2"/>
<evidence type="ECO:0000313" key="3">
    <source>
        <dbReference type="EMBL" id="OLP53364.1"/>
    </source>
</evidence>
<dbReference type="PANTHER" id="PTHR43364">
    <property type="entry name" value="NADH-SPECIFIC METHYLGLYOXAL REDUCTASE-RELATED"/>
    <property type="match status" value="1"/>
</dbReference>
<dbReference type="CDD" id="cd19091">
    <property type="entry name" value="AKR_PsAKR"/>
    <property type="match status" value="1"/>
</dbReference>
<gene>
    <name evidence="3" type="ORF">BJF92_00970</name>
</gene>
<evidence type="ECO:0000259" key="2">
    <source>
        <dbReference type="Pfam" id="PF00248"/>
    </source>
</evidence>
<dbReference type="EMBL" id="MKIO01000040">
    <property type="protein sequence ID" value="OLP53364.1"/>
    <property type="molecule type" value="Genomic_DNA"/>
</dbReference>
<protein>
    <submittedName>
        <fullName evidence="3">Aldo/keto reductase</fullName>
    </submittedName>
</protein>
<reference evidence="3 4" key="1">
    <citation type="submission" date="2016-09" db="EMBL/GenBank/DDBJ databases">
        <title>Rhizobium sp. nov., a novel species isolated from the rice rhizosphere.</title>
        <authorList>
            <person name="Zhao J."/>
            <person name="Zhang X."/>
        </authorList>
    </citation>
    <scope>NUCLEOTIDE SEQUENCE [LARGE SCALE GENOMIC DNA]</scope>
    <source>
        <strain evidence="3 4">MH17</strain>
    </source>
</reference>
<dbReference type="FunFam" id="3.20.20.100:FF:000004">
    <property type="entry name" value="Oxidoreductase, aldo/keto reductase"/>
    <property type="match status" value="1"/>
</dbReference>
<proteinExistence type="predicted"/>
<organism evidence="3 4">
    <name type="scientific">Xaviernesmea rhizosphaerae</name>
    <dbReference type="NCBI Taxonomy" id="1672749"/>
    <lineage>
        <taxon>Bacteria</taxon>
        <taxon>Pseudomonadati</taxon>
        <taxon>Pseudomonadota</taxon>
        <taxon>Alphaproteobacteria</taxon>
        <taxon>Hyphomicrobiales</taxon>
        <taxon>Rhizobiaceae</taxon>
        <taxon>Rhizobium/Agrobacterium group</taxon>
        <taxon>Xaviernesmea</taxon>
    </lineage>
</organism>
<evidence type="ECO:0000313" key="4">
    <source>
        <dbReference type="Proteomes" id="UP000186143"/>
    </source>
</evidence>
<dbReference type="Pfam" id="PF00248">
    <property type="entry name" value="Aldo_ket_red"/>
    <property type="match status" value="1"/>
</dbReference>
<accession>A0A1Q9AEK0</accession>
<dbReference type="SUPFAM" id="SSF51430">
    <property type="entry name" value="NAD(P)-linked oxidoreductase"/>
    <property type="match status" value="1"/>
</dbReference>